<dbReference type="InterPro" id="IPR023210">
    <property type="entry name" value="NADP_OxRdtase_dom"/>
</dbReference>
<proteinExistence type="predicted"/>
<accession>A0A2W2C3J0</accession>
<dbReference type="InterPro" id="IPR020471">
    <property type="entry name" value="AKR"/>
</dbReference>
<dbReference type="RefSeq" id="WP_111135714.1">
    <property type="nucleotide sequence ID" value="NZ_POUB01000147.1"/>
</dbReference>
<gene>
    <name evidence="2" type="ORF">C1I99_19765</name>
</gene>
<dbReference type="OrthoDB" id="9768851at2"/>
<name>A0A2W2C3J0_9ACTN</name>
<sequence>MRTQWLGGSRVQVTALGFGGAGIGNLFRAVDDETAGRAIDAAWQAGIRFFDTSPHYGLGLSERRLGAALTSHPRDDFTIATKVGRLLVPTPETAHRIDDAAGFDVPADHTRRWDFSADGVRRSLESSLTRLRLDRVDVVLIHDPDEHWRQAVEEAYPALHDLRDQGVVGAVGVGMNQWQMLERFVTETDIDTVLLAGRYTLLDQSAAPSLLPRCLDRGVSVLAAGVFNSGVLATEEPGRTYDYRPIPDALYARATRIAQVCRSHRVPLPQAAMAFTARHPAVASLVVGAQSADHVTRNVELAGAPVPDALWYDLAAEGLVQL</sequence>
<dbReference type="Proteomes" id="UP000248749">
    <property type="component" value="Unassembled WGS sequence"/>
</dbReference>
<dbReference type="PANTHER" id="PTHR42686">
    <property type="entry name" value="GH17980P-RELATED"/>
    <property type="match status" value="1"/>
</dbReference>
<dbReference type="Pfam" id="PF00248">
    <property type="entry name" value="Aldo_ket_red"/>
    <property type="match status" value="1"/>
</dbReference>
<reference evidence="2 3" key="1">
    <citation type="submission" date="2018-01" db="EMBL/GenBank/DDBJ databases">
        <title>Draft genome sequence of Salinispora sp. 13K206.</title>
        <authorList>
            <person name="Sahin N."/>
            <person name="Saygin H."/>
            <person name="Ay H."/>
        </authorList>
    </citation>
    <scope>NUCLEOTIDE SEQUENCE [LARGE SCALE GENOMIC DNA]</scope>
    <source>
        <strain evidence="2 3">13K206</strain>
    </source>
</reference>
<keyword evidence="3" id="KW-1185">Reference proteome</keyword>
<dbReference type="PANTHER" id="PTHR42686:SF1">
    <property type="entry name" value="GH17980P-RELATED"/>
    <property type="match status" value="1"/>
</dbReference>
<protein>
    <submittedName>
        <fullName evidence="2">Aldo/keto reductase</fullName>
    </submittedName>
</protein>
<dbReference type="InterPro" id="IPR044477">
    <property type="entry name" value="FDH-like"/>
</dbReference>
<dbReference type="GO" id="GO:0016491">
    <property type="term" value="F:oxidoreductase activity"/>
    <property type="evidence" value="ECO:0007669"/>
    <property type="project" value="InterPro"/>
</dbReference>
<dbReference type="SUPFAM" id="SSF51430">
    <property type="entry name" value="NAD(P)-linked oxidoreductase"/>
    <property type="match status" value="1"/>
</dbReference>
<dbReference type="Gene3D" id="3.20.20.100">
    <property type="entry name" value="NADP-dependent oxidoreductase domain"/>
    <property type="match status" value="1"/>
</dbReference>
<feature type="domain" description="NADP-dependent oxidoreductase" evidence="1">
    <location>
        <begin position="16"/>
        <end position="304"/>
    </location>
</feature>
<dbReference type="EMBL" id="POUB01000147">
    <property type="protein sequence ID" value="PZF94085.1"/>
    <property type="molecule type" value="Genomic_DNA"/>
</dbReference>
<evidence type="ECO:0000259" key="1">
    <source>
        <dbReference type="Pfam" id="PF00248"/>
    </source>
</evidence>
<evidence type="ECO:0000313" key="3">
    <source>
        <dbReference type="Proteomes" id="UP000248749"/>
    </source>
</evidence>
<dbReference type="CDD" id="cd19162">
    <property type="entry name" value="AKR_FDH"/>
    <property type="match status" value="1"/>
</dbReference>
<evidence type="ECO:0000313" key="2">
    <source>
        <dbReference type="EMBL" id="PZF94085.1"/>
    </source>
</evidence>
<dbReference type="GO" id="GO:0005829">
    <property type="term" value="C:cytosol"/>
    <property type="evidence" value="ECO:0007669"/>
    <property type="project" value="TreeGrafter"/>
</dbReference>
<organism evidence="2 3">
    <name type="scientific">Micromonospora deserti</name>
    <dbReference type="NCBI Taxonomy" id="2070366"/>
    <lineage>
        <taxon>Bacteria</taxon>
        <taxon>Bacillati</taxon>
        <taxon>Actinomycetota</taxon>
        <taxon>Actinomycetes</taxon>
        <taxon>Micromonosporales</taxon>
        <taxon>Micromonosporaceae</taxon>
        <taxon>Micromonospora</taxon>
    </lineage>
</organism>
<dbReference type="AlphaFoldDB" id="A0A2W2C3J0"/>
<dbReference type="InterPro" id="IPR036812">
    <property type="entry name" value="NAD(P)_OxRdtase_dom_sf"/>
</dbReference>
<comment type="caution">
    <text evidence="2">The sequence shown here is derived from an EMBL/GenBank/DDBJ whole genome shotgun (WGS) entry which is preliminary data.</text>
</comment>